<dbReference type="InterPro" id="IPR007825">
    <property type="entry name" value="Major_OMP_Legionella"/>
</dbReference>
<comment type="caution">
    <text evidence="3">The sequence shown here is derived from an EMBL/GenBank/DDBJ whole genome shotgun (WGS) entry which is preliminary data.</text>
</comment>
<organism evidence="3">
    <name type="scientific">marine sediment metagenome</name>
    <dbReference type="NCBI Taxonomy" id="412755"/>
    <lineage>
        <taxon>unclassified sequences</taxon>
        <taxon>metagenomes</taxon>
        <taxon>ecological metagenomes</taxon>
    </lineage>
</organism>
<reference evidence="3" key="1">
    <citation type="journal article" date="2015" name="Nature">
        <title>Complex archaea that bridge the gap between prokaryotes and eukaryotes.</title>
        <authorList>
            <person name="Spang A."/>
            <person name="Saw J.H."/>
            <person name="Jorgensen S.L."/>
            <person name="Zaremba-Niedzwiedzka K."/>
            <person name="Martijn J."/>
            <person name="Lind A.E."/>
            <person name="van Eijk R."/>
            <person name="Schleper C."/>
            <person name="Guy L."/>
            <person name="Ettema T.J."/>
        </authorList>
    </citation>
    <scope>NUCLEOTIDE SEQUENCE</scope>
</reference>
<feature type="coiled-coil region" evidence="1">
    <location>
        <begin position="148"/>
        <end position="201"/>
    </location>
</feature>
<evidence type="ECO:0000313" key="3">
    <source>
        <dbReference type="EMBL" id="KKM88130.1"/>
    </source>
</evidence>
<dbReference type="Pfam" id="PF05150">
    <property type="entry name" value="Legionella_OMP"/>
    <property type="match status" value="1"/>
</dbReference>
<evidence type="ECO:0000256" key="2">
    <source>
        <dbReference type="SAM" id="MobiDB-lite"/>
    </source>
</evidence>
<dbReference type="EMBL" id="LAZR01007003">
    <property type="protein sequence ID" value="KKM88130.1"/>
    <property type="molecule type" value="Genomic_DNA"/>
</dbReference>
<evidence type="ECO:0000256" key="1">
    <source>
        <dbReference type="SAM" id="Coils"/>
    </source>
</evidence>
<gene>
    <name evidence="3" type="ORF">LCGC14_1261880</name>
</gene>
<protein>
    <submittedName>
        <fullName evidence="3">Uncharacterized protein</fullName>
    </submittedName>
</protein>
<name>A0A0F9NH52_9ZZZZ</name>
<feature type="non-terminal residue" evidence="3">
    <location>
        <position position="1"/>
    </location>
</feature>
<accession>A0A0F9NH52</accession>
<feature type="region of interest" description="Disordered" evidence="2">
    <location>
        <begin position="1"/>
        <end position="84"/>
    </location>
</feature>
<sequence>IMKTSIMKKIKRKANKKNTKKTRKKINTRRKINRVKTNKKTKKKSKRKQKKKQKEKSSKRKSSEKKIIRSNKKSNKKTNIKIKKENKKRKTFNVPAILIVIALFSFFLTSNFLYKRQKNEVYQEESTLIIEDDDSLIELSQSETEEIFDESNLLLDQLQEQLVELDDSSIEPSESETLDSLEVADLLLEEFQNEVSEKINEPNRLETQEEDQNILPNMIETSQSLREKADDEIVKMIEESSFNPAKLQVELIDFLNKNLINGSYQLKTILDQSQSIISKNETQNDLNIQEAKLSQDSYCSKCKSQESSFTSSRIEGAKDRSYMPGEQICRDDLPIGYNAPGRIDICGGIKSFIIADFIYWEQLENQLDLGTINITSPTPQEFEILKFKTDYQPGFKVGVGTYFKRNDWDCYVQYTRLHKTKNTIFDPSGKTGTFNTSWFHTNVSQFTLSTITTDIKATWKIDLDKIDLELGRSYYLGSSLITRPFVSLSSHRLDQRYDLSLTTTQLYSSSTKNDSLSIGPRLGFSTNWFFYKGFNLFGHLALSLLFAENEISGSGDENLTTYNVKKIDKYILRDVEELRVGFGWGTYFTNNKWHFNLSAAYEAQRYSHTNYMSYVSQINLESNEVNPGDLFLHGMTISTRFDF</sequence>
<proteinExistence type="predicted"/>
<dbReference type="AlphaFoldDB" id="A0A0F9NH52"/>
<keyword evidence="1" id="KW-0175">Coiled coil</keyword>